<dbReference type="PANTHER" id="PTHR44858:SF1">
    <property type="entry name" value="UDP-N-ACETYLGLUCOSAMINE--PEPTIDE N-ACETYLGLUCOSAMINYLTRANSFERASE SPINDLY-RELATED"/>
    <property type="match status" value="1"/>
</dbReference>
<feature type="repeat" description="TPR" evidence="3">
    <location>
        <begin position="68"/>
        <end position="101"/>
    </location>
</feature>
<dbReference type="PANTHER" id="PTHR44858">
    <property type="entry name" value="TETRATRICOPEPTIDE REPEAT PROTEIN 6"/>
    <property type="match status" value="1"/>
</dbReference>
<feature type="repeat" description="TPR" evidence="3">
    <location>
        <begin position="34"/>
        <end position="67"/>
    </location>
</feature>
<dbReference type="InterPro" id="IPR036680">
    <property type="entry name" value="SPOR-like_sf"/>
</dbReference>
<feature type="signal peptide" evidence="4">
    <location>
        <begin position="1"/>
        <end position="21"/>
    </location>
</feature>
<dbReference type="SMART" id="SM00028">
    <property type="entry name" value="TPR"/>
    <property type="match status" value="6"/>
</dbReference>
<dbReference type="InterPro" id="IPR050498">
    <property type="entry name" value="Ycf3"/>
</dbReference>
<dbReference type="OrthoDB" id="9899at2"/>
<dbReference type="Gene3D" id="1.25.40.10">
    <property type="entry name" value="Tetratricopeptide repeat domain"/>
    <property type="match status" value="2"/>
</dbReference>
<dbReference type="AlphaFoldDB" id="A0A3M0B529"/>
<dbReference type="Pfam" id="PF13432">
    <property type="entry name" value="TPR_16"/>
    <property type="match status" value="1"/>
</dbReference>
<evidence type="ECO:0000313" key="7">
    <source>
        <dbReference type="Proteomes" id="UP000280842"/>
    </source>
</evidence>
<dbReference type="PROSITE" id="PS50005">
    <property type="entry name" value="TPR"/>
    <property type="match status" value="4"/>
</dbReference>
<dbReference type="RefSeq" id="WP_121923748.1">
    <property type="nucleotide sequence ID" value="NZ_REFO01000017.1"/>
</dbReference>
<evidence type="ECO:0000256" key="3">
    <source>
        <dbReference type="PROSITE-ProRule" id="PRU00339"/>
    </source>
</evidence>
<proteinExistence type="predicted"/>
<dbReference type="Pfam" id="PF13181">
    <property type="entry name" value="TPR_8"/>
    <property type="match status" value="3"/>
</dbReference>
<comment type="caution">
    <text evidence="6">The sequence shown here is derived from an EMBL/GenBank/DDBJ whole genome shotgun (WGS) entry which is preliminary data.</text>
</comment>
<dbReference type="PROSITE" id="PS51724">
    <property type="entry name" value="SPOR"/>
    <property type="match status" value="1"/>
</dbReference>
<feature type="repeat" description="TPR" evidence="3">
    <location>
        <begin position="206"/>
        <end position="239"/>
    </location>
</feature>
<dbReference type="SUPFAM" id="SSF81901">
    <property type="entry name" value="HCP-like"/>
    <property type="match status" value="1"/>
</dbReference>
<feature type="domain" description="SPOR" evidence="5">
    <location>
        <begin position="330"/>
        <end position="409"/>
    </location>
</feature>
<dbReference type="PROSITE" id="PS50293">
    <property type="entry name" value="TPR_REGION"/>
    <property type="match status" value="1"/>
</dbReference>
<keyword evidence="1" id="KW-0677">Repeat</keyword>
<sequence>MKKILIIFQILAVVIFLNSCATKKPSQEEAKKTAQYYFKVGVSYLNSGNTAEAIYNLNKAYTLDNKNPEILNALGIAYSKVGELDKAQQYFLEAIKVAPQKGESYLNLGVLLAEKKDYGSALKYLKKVAENPNYKSQEKVYYNMALVDKAIGNIKEYEENLKKAIAYNNSFLPAYLELGNYYIATENYEKAQSLYEKAISIGLGTPEIYYSLAYLYYKKEKYELAKKYLKTALILTQSNPVQEKRIKELLSKVEEKLNQQTKIKKTALKKEEKPTKQKEYPKIIIYPNVKKGSEYSYIPREPIIREKKKEENKTPPSNLYTKKTEPKKEKSFSIKFFINLGTFSLEKNAKKLHAKLKLYGYDSKIEKIKVDGKIYYIVYIGYFDSYLKASRFYKKNLKPAGFIGIIKFKRIEDEKS</sequence>
<dbReference type="InterPro" id="IPR019734">
    <property type="entry name" value="TPR_rpt"/>
</dbReference>
<evidence type="ECO:0000256" key="4">
    <source>
        <dbReference type="SAM" id="SignalP"/>
    </source>
</evidence>
<feature type="repeat" description="TPR" evidence="3">
    <location>
        <begin position="172"/>
        <end position="205"/>
    </location>
</feature>
<keyword evidence="2 3" id="KW-0802">TPR repeat</keyword>
<gene>
    <name evidence="6" type="ORF">CLV39_1656</name>
</gene>
<dbReference type="SUPFAM" id="SSF110997">
    <property type="entry name" value="Sporulation related repeat"/>
    <property type="match status" value="1"/>
</dbReference>
<dbReference type="Proteomes" id="UP000280842">
    <property type="component" value="Unassembled WGS sequence"/>
</dbReference>
<dbReference type="InterPro" id="IPR011990">
    <property type="entry name" value="TPR-like_helical_dom_sf"/>
</dbReference>
<organism evidence="6 7">
    <name type="scientific">Hydrogenothermus marinus</name>
    <dbReference type="NCBI Taxonomy" id="133270"/>
    <lineage>
        <taxon>Bacteria</taxon>
        <taxon>Pseudomonadati</taxon>
        <taxon>Aquificota</taxon>
        <taxon>Aquificia</taxon>
        <taxon>Aquificales</taxon>
        <taxon>Hydrogenothermaceae</taxon>
        <taxon>Hydrogenothermus</taxon>
    </lineage>
</organism>
<dbReference type="EMBL" id="REFO01000017">
    <property type="protein sequence ID" value="RMA92500.1"/>
    <property type="molecule type" value="Genomic_DNA"/>
</dbReference>
<keyword evidence="7" id="KW-1185">Reference proteome</keyword>
<evidence type="ECO:0000259" key="5">
    <source>
        <dbReference type="PROSITE" id="PS51724"/>
    </source>
</evidence>
<protein>
    <submittedName>
        <fullName evidence="6">Type IV pilus biogenesis/stability protein PilW</fullName>
    </submittedName>
</protein>
<dbReference type="Pfam" id="PF05036">
    <property type="entry name" value="SPOR"/>
    <property type="match status" value="1"/>
</dbReference>
<dbReference type="InterPro" id="IPR006597">
    <property type="entry name" value="Sel1-like"/>
</dbReference>
<keyword evidence="4" id="KW-0732">Signal</keyword>
<dbReference type="InterPro" id="IPR007730">
    <property type="entry name" value="SPOR-like_dom"/>
</dbReference>
<accession>A0A3M0B529</accession>
<evidence type="ECO:0000256" key="2">
    <source>
        <dbReference type="ARBA" id="ARBA00022803"/>
    </source>
</evidence>
<name>A0A3M0B529_9AQUI</name>
<dbReference type="GO" id="GO:0042834">
    <property type="term" value="F:peptidoglycan binding"/>
    <property type="evidence" value="ECO:0007669"/>
    <property type="project" value="InterPro"/>
</dbReference>
<dbReference type="Gene3D" id="3.30.70.1070">
    <property type="entry name" value="Sporulation related repeat"/>
    <property type="match status" value="1"/>
</dbReference>
<evidence type="ECO:0000256" key="1">
    <source>
        <dbReference type="ARBA" id="ARBA00022737"/>
    </source>
</evidence>
<feature type="chain" id="PRO_5018296015" evidence="4">
    <location>
        <begin position="22"/>
        <end position="416"/>
    </location>
</feature>
<evidence type="ECO:0000313" key="6">
    <source>
        <dbReference type="EMBL" id="RMA92500.1"/>
    </source>
</evidence>
<reference evidence="6 7" key="1">
    <citation type="submission" date="2018-10" db="EMBL/GenBank/DDBJ databases">
        <title>Genomic Encyclopedia of Archaeal and Bacterial Type Strains, Phase II (KMG-II): from individual species to whole genera.</title>
        <authorList>
            <person name="Goeker M."/>
        </authorList>
    </citation>
    <scope>NUCLEOTIDE SEQUENCE [LARGE SCALE GENOMIC DNA]</scope>
    <source>
        <strain evidence="6 7">VM1</strain>
    </source>
</reference>
<dbReference type="SMART" id="SM00671">
    <property type="entry name" value="SEL1"/>
    <property type="match status" value="4"/>
</dbReference>